<evidence type="ECO:0000313" key="3">
    <source>
        <dbReference type="Proteomes" id="UP000198329"/>
    </source>
</evidence>
<reference evidence="2 3" key="1">
    <citation type="submission" date="2015-03" db="EMBL/GenBank/DDBJ databases">
        <authorList>
            <person name="Xie B.-B."/>
            <person name="Rong J.-C."/>
            <person name="Qin Q.-L."/>
            <person name="Zhang Y.-Z."/>
        </authorList>
    </citation>
    <scope>NUCLEOTIDE SEQUENCE [LARGE SCALE GENOMIC DNA]</scope>
    <source>
        <strain evidence="2 3">KMM 661</strain>
    </source>
</reference>
<dbReference type="InterPro" id="IPR022193">
    <property type="entry name" value="DUF3718"/>
</dbReference>
<evidence type="ECO:0008006" key="4">
    <source>
        <dbReference type="Google" id="ProtNLM"/>
    </source>
</evidence>
<keyword evidence="1" id="KW-0732">Signal</keyword>
<feature type="signal peptide" evidence="1">
    <location>
        <begin position="1"/>
        <end position="25"/>
    </location>
</feature>
<accession>A0AAC9UJ90</accession>
<dbReference type="EMBL" id="CP011036">
    <property type="protein sequence ID" value="ASM54294.1"/>
    <property type="molecule type" value="Genomic_DNA"/>
</dbReference>
<dbReference type="RefSeq" id="WP_089368374.1">
    <property type="nucleotide sequence ID" value="NZ_BJXZ01000043.1"/>
</dbReference>
<evidence type="ECO:0000256" key="1">
    <source>
        <dbReference type="SAM" id="SignalP"/>
    </source>
</evidence>
<evidence type="ECO:0000313" key="2">
    <source>
        <dbReference type="EMBL" id="ASM54294.1"/>
    </source>
</evidence>
<feature type="chain" id="PRO_5042098510" description="DUF3718 domain-containing protein" evidence="1">
    <location>
        <begin position="26"/>
        <end position="120"/>
    </location>
</feature>
<protein>
    <recommendedName>
        <fullName evidence="4">DUF3718 domain-containing protein</fullName>
    </recommendedName>
</protein>
<dbReference type="Proteomes" id="UP000198329">
    <property type="component" value="Chromosome I"/>
</dbReference>
<keyword evidence="3" id="KW-1185">Reference proteome</keyword>
<dbReference type="AlphaFoldDB" id="A0AAC9UJ90"/>
<dbReference type="Pfam" id="PF12514">
    <property type="entry name" value="DUF3718"/>
    <property type="match status" value="1"/>
</dbReference>
<proteinExistence type="predicted"/>
<dbReference type="KEGG" id="png:PNIG_a2257"/>
<sequence length="120" mass="12780">MNTLKATLYSSVLLSAVSIASPVMATQFIAADSTPGTQACMAVASNKRLTINNTMKSLRISKAVISKKLLCNDLSVGDFVSLYSLNKSARFLNIDMDTRTSITDLAKAKMPSVVIMAGSK</sequence>
<name>A0AAC9UJ90_9GAMM</name>
<dbReference type="GeneID" id="300941933"/>
<gene>
    <name evidence="2" type="ORF">PNIG_a2257</name>
</gene>
<organism evidence="2 3">
    <name type="scientific">Pseudoalteromonas nigrifaciens</name>
    <dbReference type="NCBI Taxonomy" id="28109"/>
    <lineage>
        <taxon>Bacteria</taxon>
        <taxon>Pseudomonadati</taxon>
        <taxon>Pseudomonadota</taxon>
        <taxon>Gammaproteobacteria</taxon>
        <taxon>Alteromonadales</taxon>
        <taxon>Pseudoalteromonadaceae</taxon>
        <taxon>Pseudoalteromonas</taxon>
    </lineage>
</organism>